<evidence type="ECO:0000313" key="19">
    <source>
        <dbReference type="Proteomes" id="UP000009046"/>
    </source>
</evidence>
<evidence type="ECO:0000313" key="17">
    <source>
        <dbReference type="EMBL" id="EEB17530.1"/>
    </source>
</evidence>
<keyword evidence="5" id="KW-0809">Transit peptide</keyword>
<dbReference type="STRING" id="121224.E0VVX4"/>
<reference evidence="17" key="2">
    <citation type="submission" date="2007-04" db="EMBL/GenBank/DDBJ databases">
        <title>The genome of the human body louse.</title>
        <authorList>
            <consortium name="The Human Body Louse Genome Consortium"/>
            <person name="Kirkness E."/>
            <person name="Walenz B."/>
            <person name="Hass B."/>
            <person name="Bruggner R."/>
            <person name="Strausberg R."/>
        </authorList>
    </citation>
    <scope>NUCLEOTIDE SEQUENCE</scope>
    <source>
        <strain evidence="17">USDA</strain>
    </source>
</reference>
<dbReference type="SUPFAM" id="SSF52096">
    <property type="entry name" value="ClpP/crotonase"/>
    <property type="match status" value="1"/>
</dbReference>
<dbReference type="PANTHER" id="PTHR11941">
    <property type="entry name" value="ENOYL-COA HYDRATASE-RELATED"/>
    <property type="match status" value="1"/>
</dbReference>
<name>E0VVX4_PEDHC</name>
<evidence type="ECO:0000256" key="9">
    <source>
        <dbReference type="ARBA" id="ARBA00023235"/>
    </source>
</evidence>
<dbReference type="GO" id="GO:0006635">
    <property type="term" value="P:fatty acid beta-oxidation"/>
    <property type="evidence" value="ECO:0007669"/>
    <property type="project" value="TreeGrafter"/>
</dbReference>
<dbReference type="Proteomes" id="UP000009046">
    <property type="component" value="Unassembled WGS sequence"/>
</dbReference>
<comment type="function">
    <text evidence="14">Key enzyme of fatty acid beta-oxidation. Able to isomerize both 3-cis (3Z) and 3-trans (3E) double bonds into the 2-trans (2E) form in a range of enoyl-CoA species, with a preference for (3Z)-enoyl-CoAs over (3E)-enoyl-CoAs. The catalytic efficiency of this enzyme is not affected by the fatty acyl chain length.</text>
</comment>
<evidence type="ECO:0000256" key="1">
    <source>
        <dbReference type="ARBA" id="ARBA00004305"/>
    </source>
</evidence>
<keyword evidence="19" id="KW-1185">Reference proteome</keyword>
<evidence type="ECO:0000256" key="15">
    <source>
        <dbReference type="ARBA" id="ARBA00068317"/>
    </source>
</evidence>
<dbReference type="FunCoup" id="E0VVX4">
    <property type="interactions" value="1164"/>
</dbReference>
<dbReference type="GO" id="GO:0004165">
    <property type="term" value="F:delta(3)-delta(2)-enoyl-CoA isomerase activity"/>
    <property type="evidence" value="ECO:0007669"/>
    <property type="project" value="UniProtKB-EC"/>
</dbReference>
<keyword evidence="6" id="KW-0007">Acetylation</keyword>
<evidence type="ECO:0000256" key="7">
    <source>
        <dbReference type="ARBA" id="ARBA00023098"/>
    </source>
</evidence>
<comment type="catalytic activity">
    <reaction evidence="11">
        <text>(2E)-tetradecenoyl-CoA = (3Z)-tetradecenoyl-CoA</text>
        <dbReference type="Rhea" id="RHEA:29847"/>
        <dbReference type="ChEBI" id="CHEBI:61405"/>
        <dbReference type="ChEBI" id="CHEBI:61968"/>
    </reaction>
    <physiologicalReaction direction="right-to-left" evidence="11">
        <dbReference type="Rhea" id="RHEA:29849"/>
    </physiologicalReaction>
</comment>
<evidence type="ECO:0000256" key="2">
    <source>
        <dbReference type="ARBA" id="ARBA00005005"/>
    </source>
</evidence>
<keyword evidence="7" id="KW-0443">Lipid metabolism</keyword>
<dbReference type="GO" id="GO:0005759">
    <property type="term" value="C:mitochondrial matrix"/>
    <property type="evidence" value="ECO:0007669"/>
    <property type="project" value="UniProtKB-SubCell"/>
</dbReference>
<dbReference type="CTD" id="8238905"/>
<evidence type="ECO:0000313" key="18">
    <source>
        <dbReference type="EnsemblMetazoa" id="PHUM470740-PA"/>
    </source>
</evidence>
<reference evidence="18" key="3">
    <citation type="submission" date="2021-02" db="UniProtKB">
        <authorList>
            <consortium name="EnsemblMetazoa"/>
        </authorList>
    </citation>
    <scope>IDENTIFICATION</scope>
    <source>
        <strain evidence="18">USDA</strain>
    </source>
</reference>
<evidence type="ECO:0000256" key="16">
    <source>
        <dbReference type="ARBA" id="ARBA00083575"/>
    </source>
</evidence>
<comment type="catalytic activity">
    <reaction evidence="12">
        <text>(3Z)-dodecenoyl-CoA = (2E)-dodecenoyl-CoA</text>
        <dbReference type="Rhea" id="RHEA:23716"/>
        <dbReference type="ChEBI" id="CHEBI:57330"/>
        <dbReference type="ChEBI" id="CHEBI:58543"/>
        <dbReference type="EC" id="5.3.3.8"/>
    </reaction>
    <physiologicalReaction direction="left-to-right" evidence="12">
        <dbReference type="Rhea" id="RHEA:23717"/>
    </physiologicalReaction>
</comment>
<proteinExistence type="predicted"/>
<dbReference type="CDD" id="cd06558">
    <property type="entry name" value="crotonase-like"/>
    <property type="match status" value="1"/>
</dbReference>
<dbReference type="VEuPathDB" id="VectorBase:PHUM470740"/>
<evidence type="ECO:0000256" key="12">
    <source>
        <dbReference type="ARBA" id="ARBA00052376"/>
    </source>
</evidence>
<dbReference type="KEGG" id="phu:Phum_PHUM470740"/>
<comment type="pathway">
    <text evidence="2">Lipid metabolism; fatty acid beta-oxidation.</text>
</comment>
<dbReference type="PANTHER" id="PTHR11941:SF45">
    <property type="entry name" value="ENOYL-COA DELTA ISOMERASE 1, MITOCHONDRIAL"/>
    <property type="match status" value="1"/>
</dbReference>
<keyword evidence="4" id="KW-0276">Fatty acid metabolism</keyword>
<dbReference type="InterPro" id="IPR029045">
    <property type="entry name" value="ClpP/crotonase-like_dom_sf"/>
</dbReference>
<comment type="subunit">
    <text evidence="3">Homotrimer.</text>
</comment>
<evidence type="ECO:0000256" key="10">
    <source>
        <dbReference type="ARBA" id="ARBA00050938"/>
    </source>
</evidence>
<dbReference type="RefSeq" id="XP_002430268.1">
    <property type="nucleotide sequence ID" value="XM_002430223.1"/>
</dbReference>
<dbReference type="EnsemblMetazoa" id="PHUM470740-RA">
    <property type="protein sequence ID" value="PHUM470740-PA"/>
    <property type="gene ID" value="PHUM470740"/>
</dbReference>
<evidence type="ECO:0000256" key="4">
    <source>
        <dbReference type="ARBA" id="ARBA00022832"/>
    </source>
</evidence>
<evidence type="ECO:0000256" key="14">
    <source>
        <dbReference type="ARBA" id="ARBA00056147"/>
    </source>
</evidence>
<comment type="catalytic activity">
    <reaction evidence="10">
        <text>(3Z)-decenoyl-CoA = (2E)-decenoyl-CoA</text>
        <dbReference type="Rhea" id="RHEA:77195"/>
        <dbReference type="ChEBI" id="CHEBI:61406"/>
        <dbReference type="ChEBI" id="CHEBI:195601"/>
    </reaction>
    <physiologicalReaction direction="left-to-right" evidence="10">
        <dbReference type="Rhea" id="RHEA:77196"/>
    </physiologicalReaction>
</comment>
<gene>
    <name evidence="18" type="primary">8238905</name>
    <name evidence="17" type="ORF">Phum_PHUM470740</name>
</gene>
<evidence type="ECO:0000256" key="5">
    <source>
        <dbReference type="ARBA" id="ARBA00022946"/>
    </source>
</evidence>
<sequence length="290" mass="32262">MNTLKLNKFFLKNYTLSSKNSVIKNIRAYGSSNLVNVQVNSKTGIATVLMSRPPVNSLNLELVSELTNTMVQIEKDKGKGMIISSSSPGIFSAGIDIMELYQPNPDRVKAYWTALQDLWLHLYSSAYPTAAAITGHSPGAGCLIACSCDYRVMVQGKSSIGLNETQLGLVVPSWFIDTFRNIVSKRQSELALISGKLFTADEALKINLVDEVVEDNNAAIERANAYISQLSSYSLHAMSQTKLSLRYDAIKRLQDNREHDLRVFTKFVTSPEIQKGLQVYLENIKKKKQT</sequence>
<accession>E0VVX4</accession>
<dbReference type="InParanoid" id="E0VVX4"/>
<organism>
    <name type="scientific">Pediculus humanus subsp. corporis</name>
    <name type="common">Body louse</name>
    <dbReference type="NCBI Taxonomy" id="121224"/>
    <lineage>
        <taxon>Eukaryota</taxon>
        <taxon>Metazoa</taxon>
        <taxon>Ecdysozoa</taxon>
        <taxon>Arthropoda</taxon>
        <taxon>Hexapoda</taxon>
        <taxon>Insecta</taxon>
        <taxon>Pterygota</taxon>
        <taxon>Neoptera</taxon>
        <taxon>Paraneoptera</taxon>
        <taxon>Psocodea</taxon>
        <taxon>Troctomorpha</taxon>
        <taxon>Phthiraptera</taxon>
        <taxon>Anoplura</taxon>
        <taxon>Pediculidae</taxon>
        <taxon>Pediculus</taxon>
    </lineage>
</organism>
<dbReference type="EMBL" id="DS235815">
    <property type="protein sequence ID" value="EEB17530.1"/>
    <property type="molecule type" value="Genomic_DNA"/>
</dbReference>
<dbReference type="Gene3D" id="6.10.250.170">
    <property type="match status" value="1"/>
</dbReference>
<dbReference type="OMA" id="WFMSSFL"/>
<dbReference type="Pfam" id="PF00378">
    <property type="entry name" value="ECH_1"/>
    <property type="match status" value="1"/>
</dbReference>
<dbReference type="HOGENOM" id="CLU_009834_7_5_1"/>
<evidence type="ECO:0000256" key="6">
    <source>
        <dbReference type="ARBA" id="ARBA00022990"/>
    </source>
</evidence>
<dbReference type="InterPro" id="IPR001753">
    <property type="entry name" value="Enoyl-CoA_hydra/iso"/>
</dbReference>
<keyword evidence="9 17" id="KW-0413">Isomerase</keyword>
<evidence type="ECO:0000256" key="11">
    <source>
        <dbReference type="ARBA" id="ARBA00051293"/>
    </source>
</evidence>
<dbReference type="EMBL" id="AAZO01005714">
    <property type="status" value="NOT_ANNOTATED_CDS"/>
    <property type="molecule type" value="Genomic_DNA"/>
</dbReference>
<dbReference type="eggNOG" id="KOG1683">
    <property type="taxonomic scope" value="Eukaryota"/>
</dbReference>
<evidence type="ECO:0000256" key="13">
    <source>
        <dbReference type="ARBA" id="ARBA00052542"/>
    </source>
</evidence>
<dbReference type="FunFam" id="3.90.226.10:FF:000034">
    <property type="entry name" value="Enoyl-CoA delta isomerase 1"/>
    <property type="match status" value="1"/>
</dbReference>
<reference evidence="17" key="1">
    <citation type="submission" date="2007-04" db="EMBL/GenBank/DDBJ databases">
        <title>Annotation of Pediculus humanus corporis strain USDA.</title>
        <authorList>
            <person name="Kirkness E."/>
            <person name="Hannick L."/>
            <person name="Hass B."/>
            <person name="Bruggner R."/>
            <person name="Lawson D."/>
            <person name="Bidwell S."/>
            <person name="Joardar V."/>
            <person name="Caler E."/>
            <person name="Walenz B."/>
            <person name="Inman J."/>
            <person name="Schobel S."/>
            <person name="Galinsky K."/>
            <person name="Amedeo P."/>
            <person name="Strausberg R."/>
        </authorList>
    </citation>
    <scope>NUCLEOTIDE SEQUENCE</scope>
    <source>
        <strain evidence="17">USDA</strain>
    </source>
</reference>
<comment type="catalytic activity">
    <reaction evidence="13">
        <text>(3Z)-octenoyl-CoA = (2E)-octenoyl-CoA</text>
        <dbReference type="Rhea" id="RHEA:46044"/>
        <dbReference type="ChEBI" id="CHEBI:62242"/>
        <dbReference type="ChEBI" id="CHEBI:85640"/>
    </reaction>
    <physiologicalReaction direction="left-to-right" evidence="13">
        <dbReference type="Rhea" id="RHEA:46045"/>
    </physiologicalReaction>
</comment>
<keyword evidence="8" id="KW-0496">Mitochondrion</keyword>
<evidence type="ECO:0000256" key="8">
    <source>
        <dbReference type="ARBA" id="ARBA00023128"/>
    </source>
</evidence>
<comment type="subcellular location">
    <subcellularLocation>
        <location evidence="1">Mitochondrion matrix</location>
    </subcellularLocation>
</comment>
<protein>
    <recommendedName>
        <fullName evidence="15">Enoyl-CoA delta isomerase 1, mitochondrial</fullName>
    </recommendedName>
    <alternativeName>
        <fullName evidence="16">3,2-trans-enoyl-CoA isomerase</fullName>
    </alternativeName>
</protein>
<dbReference type="AlphaFoldDB" id="E0VVX4"/>
<dbReference type="OrthoDB" id="1696280at2759"/>
<dbReference type="Gene3D" id="3.90.226.10">
    <property type="entry name" value="2-enoyl-CoA Hydratase, Chain A, domain 1"/>
    <property type="match status" value="1"/>
</dbReference>
<evidence type="ECO:0000256" key="3">
    <source>
        <dbReference type="ARBA" id="ARBA00011233"/>
    </source>
</evidence>
<dbReference type="GeneID" id="8238905"/>